<feature type="compositionally biased region" description="Acidic residues" evidence="2">
    <location>
        <begin position="151"/>
        <end position="166"/>
    </location>
</feature>
<evidence type="ECO:0000313" key="3">
    <source>
        <dbReference type="EMBL" id="ANZ75430.1"/>
    </source>
</evidence>
<gene>
    <name evidence="3" type="ORF">ATY40_BA7502972</name>
</gene>
<keyword evidence="1" id="KW-0175">Coiled coil</keyword>
<reference evidence="3 4" key="1">
    <citation type="submission" date="2016-02" db="EMBL/GenBank/DDBJ databases">
        <title>Comparative genomic and transcriptomic foundation for Pichia pastoris.</title>
        <authorList>
            <person name="Love K.R."/>
            <person name="Shah K.A."/>
            <person name="Whittaker C.A."/>
            <person name="Wu J."/>
            <person name="Bartlett M.C."/>
            <person name="Ma D."/>
            <person name="Leeson R.L."/>
            <person name="Priest M."/>
            <person name="Young S.K."/>
            <person name="Love J.C."/>
        </authorList>
    </citation>
    <scope>NUCLEOTIDE SEQUENCE [LARGE SCALE GENOMIC DNA]</scope>
    <source>
        <strain evidence="3 4">ATCC 28485</strain>
    </source>
</reference>
<evidence type="ECO:0000256" key="1">
    <source>
        <dbReference type="SAM" id="Coils"/>
    </source>
</evidence>
<feature type="region of interest" description="Disordered" evidence="2">
    <location>
        <begin position="669"/>
        <end position="734"/>
    </location>
</feature>
<evidence type="ECO:0000313" key="4">
    <source>
        <dbReference type="Proteomes" id="UP000094565"/>
    </source>
</evidence>
<feature type="region of interest" description="Disordered" evidence="2">
    <location>
        <begin position="601"/>
        <end position="630"/>
    </location>
</feature>
<dbReference type="AlphaFoldDB" id="A0A1B2JBN5"/>
<feature type="coiled-coil region" evidence="1">
    <location>
        <begin position="398"/>
        <end position="527"/>
    </location>
</feature>
<organism evidence="3 4">
    <name type="scientific">Komagataella pastoris</name>
    <name type="common">Yeast</name>
    <name type="synonym">Pichia pastoris</name>
    <dbReference type="NCBI Taxonomy" id="4922"/>
    <lineage>
        <taxon>Eukaryota</taxon>
        <taxon>Fungi</taxon>
        <taxon>Dikarya</taxon>
        <taxon>Ascomycota</taxon>
        <taxon>Saccharomycotina</taxon>
        <taxon>Pichiomycetes</taxon>
        <taxon>Pichiales</taxon>
        <taxon>Pichiaceae</taxon>
        <taxon>Komagataella</taxon>
    </lineage>
</organism>
<feature type="compositionally biased region" description="Acidic residues" evidence="2">
    <location>
        <begin position="64"/>
        <end position="76"/>
    </location>
</feature>
<evidence type="ECO:0000256" key="2">
    <source>
        <dbReference type="SAM" id="MobiDB-lite"/>
    </source>
</evidence>
<feature type="compositionally biased region" description="Basic and acidic residues" evidence="2">
    <location>
        <begin position="24"/>
        <end position="36"/>
    </location>
</feature>
<feature type="compositionally biased region" description="Polar residues" evidence="2">
    <location>
        <begin position="694"/>
        <end position="711"/>
    </location>
</feature>
<dbReference type="InterPro" id="IPR024527">
    <property type="entry name" value="Eisosome1"/>
</dbReference>
<dbReference type="Pfam" id="PF12757">
    <property type="entry name" value="Eisosome1"/>
    <property type="match status" value="1"/>
</dbReference>
<feature type="compositionally biased region" description="Polar residues" evidence="2">
    <location>
        <begin position="1"/>
        <end position="12"/>
    </location>
</feature>
<dbReference type="OrthoDB" id="4070583at2759"/>
<feature type="compositionally biased region" description="Basic and acidic residues" evidence="2">
    <location>
        <begin position="782"/>
        <end position="791"/>
    </location>
</feature>
<feature type="compositionally biased region" description="Acidic residues" evidence="2">
    <location>
        <begin position="110"/>
        <end position="132"/>
    </location>
</feature>
<dbReference type="EMBL" id="CP014585">
    <property type="protein sequence ID" value="ANZ75430.1"/>
    <property type="molecule type" value="Genomic_DNA"/>
</dbReference>
<accession>A0A1B2JBN5</accession>
<protein>
    <submittedName>
        <fullName evidence="3">BA75_02972T0</fullName>
    </submittedName>
</protein>
<sequence length="840" mass="92886">MTTPIAQIQLEQEASKNPPKQHTRLSDLVEKTKESKSWVSPFRGDAKAASPRRESYPPQIVADVDTEEADNAEEETILDHDEANATVDPIESESVINASDISIKGSTAEENQEEQTEPVGEDLPQDAEEEVADKDAQSGEIPQQNVGSQAEQEEEQVPENEEEEQVSESQKAKDDDEVENVEAKEDVPDKKVTEQTQQAIKDAEEGAKAVKEAQAKLKEAELKLLKEPVVITPDLLQPPTEDDAEKTLKEKPLLLNRYKQNKEIAESSLQKKDVENPDQVVDLGAGLLLTQAQIYKIAQARVKPLLGKIDKQVDLNLKADELKKRQNEQQYHEQKDLQQSKNLEKYQTQLSRENNIIVARFDTDIAALSSTILSNATLLEEFATQTRKEIDDLGTKALAEEEKLAEEHETSKTKLEENAKQYKEDLETKLLNATTGQEDEKTKIEELKVKVEEEKAIADDLEEKAFDKNEALNAKRAELEELVAEEAKLQATIDEAEQFQRECDSKAAALSNDHAKSTKKLEKLQDHVSALGTAIEKHASKIGFLTGAAVTSREAKKRHNESLKSEWLAEKARIRSEVAKANERKTLEAELERERLAKEKEIERQQKEEQYAQEKQDRAEEERRLKEDVAELQRVKQLKKEKSKLSKKLASTGAFFAGGVATGAAVGAATGAAAGSAAGAAASGASKVVSTSTNAISQGATDAAQVGNSTKKTADIKRNESFASNSPEIKIDDETLNKDAKPLFTEVVEDVPTTTSKTDEDIKKKSRLSFLGSIKRKASLGSKKEPEKKEPATGVVPASSSVTKDNDDGEYEEVSTLETISDAEYEAHKDDPNYFIVDPK</sequence>
<feature type="compositionally biased region" description="Low complexity" evidence="2">
    <location>
        <begin position="669"/>
        <end position="693"/>
    </location>
</feature>
<feature type="region of interest" description="Disordered" evidence="2">
    <location>
        <begin position="776"/>
        <end position="811"/>
    </location>
</feature>
<feature type="compositionally biased region" description="Polar residues" evidence="2">
    <location>
        <begin position="94"/>
        <end position="109"/>
    </location>
</feature>
<keyword evidence="4" id="KW-1185">Reference proteome</keyword>
<feature type="compositionally biased region" description="Basic and acidic residues" evidence="2">
    <location>
        <begin position="181"/>
        <end position="193"/>
    </location>
</feature>
<name>A0A1B2JBN5_PICPA</name>
<feature type="region of interest" description="Disordered" evidence="2">
    <location>
        <begin position="1"/>
        <end position="206"/>
    </location>
</feature>
<proteinExistence type="predicted"/>
<dbReference type="Proteomes" id="UP000094565">
    <property type="component" value="Chromosome 2"/>
</dbReference>